<protein>
    <recommendedName>
        <fullName evidence="3">4-vinyl reductase 4VR domain-containing protein</fullName>
    </recommendedName>
</protein>
<comment type="caution">
    <text evidence="1">The sequence shown here is derived from an EMBL/GenBank/DDBJ whole genome shotgun (WGS) entry which is preliminary data.</text>
</comment>
<sequence length="380" mass="43790">MVPAPGEPPSFDSADVLKKAREHVLLIIDTNEVRSQYLARLLTLAGLRAIITSTSYQAFDRFLKEHFVPRLILLGQQEETTGPIFTRLLQRLNHEIQRDVPVMPLSFIYLPDGLLLSAEDTISNTMHCISPPNSLILRRIWQFLPSAQIPLKTAEHTMVLESLPKLGFKPRVARSRRSFSSHMHLELKAARQVIPADQWNTLLTDVGLAQFCKEEQWPPEVDQFTIPPQYFSLLMRAVMFSAPTQPLRQVYRWAGQVEADTLQKAIFLFLMQQIPKVIGADRTMRTLLTILANEVDSRRGEKLTEWKRFDDGSFVFVFYSNIFAYSVMGAEQPLCMPWQYSFDLMLRLVKQERQWEIREVECSAQTHTGHCVFLISPRKS</sequence>
<proteinExistence type="predicted"/>
<keyword evidence="2" id="KW-1185">Reference proteome</keyword>
<dbReference type="EMBL" id="BSRI01000001">
    <property type="protein sequence ID" value="GLV54707.1"/>
    <property type="molecule type" value="Genomic_DNA"/>
</dbReference>
<gene>
    <name evidence="1" type="ORF">KDH_15540</name>
</gene>
<dbReference type="Proteomes" id="UP001344906">
    <property type="component" value="Unassembled WGS sequence"/>
</dbReference>
<reference evidence="1 2" key="1">
    <citation type="submission" date="2023-02" db="EMBL/GenBank/DDBJ databases">
        <title>Dictyobacter halimunensis sp. nov., a new member of the class Ktedonobacteria from forest soil in a geothermal area.</title>
        <authorList>
            <person name="Rachmania M.K."/>
            <person name="Ningsih F."/>
            <person name="Sakai Y."/>
            <person name="Yabe S."/>
            <person name="Yokota A."/>
            <person name="Sjamsuridzal W."/>
        </authorList>
    </citation>
    <scope>NUCLEOTIDE SEQUENCE [LARGE SCALE GENOMIC DNA]</scope>
    <source>
        <strain evidence="1 2">S3.2.2.5</strain>
    </source>
</reference>
<organism evidence="1 2">
    <name type="scientific">Dictyobacter halimunensis</name>
    <dbReference type="NCBI Taxonomy" id="3026934"/>
    <lineage>
        <taxon>Bacteria</taxon>
        <taxon>Bacillati</taxon>
        <taxon>Chloroflexota</taxon>
        <taxon>Ktedonobacteria</taxon>
        <taxon>Ktedonobacterales</taxon>
        <taxon>Dictyobacteraceae</taxon>
        <taxon>Dictyobacter</taxon>
    </lineage>
</organism>
<evidence type="ECO:0000313" key="1">
    <source>
        <dbReference type="EMBL" id="GLV54707.1"/>
    </source>
</evidence>
<name>A0ABQ6FM02_9CHLR</name>
<accession>A0ABQ6FM02</accession>
<evidence type="ECO:0008006" key="3">
    <source>
        <dbReference type="Google" id="ProtNLM"/>
    </source>
</evidence>
<evidence type="ECO:0000313" key="2">
    <source>
        <dbReference type="Proteomes" id="UP001344906"/>
    </source>
</evidence>